<dbReference type="EMBL" id="JABBFX010000003">
    <property type="protein sequence ID" value="NML47778.1"/>
    <property type="molecule type" value="Genomic_DNA"/>
</dbReference>
<keyword evidence="1" id="KW-0472">Membrane</keyword>
<keyword evidence="1" id="KW-1133">Transmembrane helix</keyword>
<dbReference type="AlphaFoldDB" id="A0A848HJ65"/>
<evidence type="ECO:0000313" key="2">
    <source>
        <dbReference type="EMBL" id="NML47778.1"/>
    </source>
</evidence>
<accession>A0A848HJ65</accession>
<gene>
    <name evidence="2" type="ORF">HHL11_28780</name>
</gene>
<evidence type="ECO:0000313" key="3">
    <source>
        <dbReference type="Proteomes" id="UP000541185"/>
    </source>
</evidence>
<reference evidence="2 3" key="1">
    <citation type="submission" date="2020-04" db="EMBL/GenBank/DDBJ databases">
        <title>Ramlibacter sp. G-1-2-2 isolated from soil.</title>
        <authorList>
            <person name="Dahal R.H."/>
        </authorList>
    </citation>
    <scope>NUCLEOTIDE SEQUENCE [LARGE SCALE GENOMIC DNA]</scope>
    <source>
        <strain evidence="2 3">G-1-2-2</strain>
    </source>
</reference>
<sequence>MLVGKLGMGGFGVFSMQVAAMFFFGLSDFGISRAIALLAFDRGYIGGDGWRRPYAAGMRYSLMISTAVLVAGPLAGLALWHRLSG</sequence>
<dbReference type="RefSeq" id="WP_169422037.1">
    <property type="nucleotide sequence ID" value="NZ_JABBFX010000003.1"/>
</dbReference>
<keyword evidence="1" id="KW-0812">Transmembrane</keyword>
<proteinExistence type="predicted"/>
<dbReference type="Proteomes" id="UP000541185">
    <property type="component" value="Unassembled WGS sequence"/>
</dbReference>
<name>A0A848HJ65_9BURK</name>
<comment type="caution">
    <text evidence="2">The sequence shown here is derived from an EMBL/GenBank/DDBJ whole genome shotgun (WGS) entry which is preliminary data.</text>
</comment>
<feature type="transmembrane region" description="Helical" evidence="1">
    <location>
        <begin position="20"/>
        <end position="40"/>
    </location>
</feature>
<feature type="transmembrane region" description="Helical" evidence="1">
    <location>
        <begin position="60"/>
        <end position="80"/>
    </location>
</feature>
<evidence type="ECO:0000256" key="1">
    <source>
        <dbReference type="SAM" id="Phobius"/>
    </source>
</evidence>
<organism evidence="2 3">
    <name type="scientific">Ramlibacter agri</name>
    <dbReference type="NCBI Taxonomy" id="2728837"/>
    <lineage>
        <taxon>Bacteria</taxon>
        <taxon>Pseudomonadati</taxon>
        <taxon>Pseudomonadota</taxon>
        <taxon>Betaproteobacteria</taxon>
        <taxon>Burkholderiales</taxon>
        <taxon>Comamonadaceae</taxon>
        <taxon>Ramlibacter</taxon>
    </lineage>
</organism>
<keyword evidence="3" id="KW-1185">Reference proteome</keyword>
<protein>
    <submittedName>
        <fullName evidence="2">Uncharacterized protein</fullName>
    </submittedName>
</protein>